<dbReference type="AlphaFoldDB" id="A0A7W6NY09"/>
<dbReference type="Pfam" id="PF03544">
    <property type="entry name" value="TonB_C"/>
    <property type="match status" value="1"/>
</dbReference>
<dbReference type="InterPro" id="IPR051045">
    <property type="entry name" value="TonB-dependent_transducer"/>
</dbReference>
<dbReference type="NCBIfam" id="TIGR01352">
    <property type="entry name" value="tonB_Cterm"/>
    <property type="match status" value="1"/>
</dbReference>
<keyword evidence="10" id="KW-0735">Signal-anchor</keyword>
<dbReference type="GO" id="GO:0030288">
    <property type="term" value="C:outer membrane-bounded periplasmic space"/>
    <property type="evidence" value="ECO:0007669"/>
    <property type="project" value="InterPro"/>
</dbReference>
<feature type="transmembrane region" description="Helical" evidence="10">
    <location>
        <begin position="12"/>
        <end position="33"/>
    </location>
</feature>
<evidence type="ECO:0000256" key="11">
    <source>
        <dbReference type="SAM" id="MobiDB-lite"/>
    </source>
</evidence>
<evidence type="ECO:0000313" key="13">
    <source>
        <dbReference type="EMBL" id="MBB4099878.1"/>
    </source>
</evidence>
<evidence type="ECO:0000256" key="5">
    <source>
        <dbReference type="ARBA" id="ARBA00022519"/>
    </source>
</evidence>
<feature type="compositionally biased region" description="Pro residues" evidence="11">
    <location>
        <begin position="56"/>
        <end position="66"/>
    </location>
</feature>
<organism evidence="13 14">
    <name type="scientific">Sphingomonas kyeonggiensis</name>
    <dbReference type="NCBI Taxonomy" id="1268553"/>
    <lineage>
        <taxon>Bacteria</taxon>
        <taxon>Pseudomonadati</taxon>
        <taxon>Pseudomonadota</taxon>
        <taxon>Alphaproteobacteria</taxon>
        <taxon>Sphingomonadales</taxon>
        <taxon>Sphingomonadaceae</taxon>
        <taxon>Sphingomonas</taxon>
    </lineage>
</organism>
<evidence type="ECO:0000256" key="4">
    <source>
        <dbReference type="ARBA" id="ARBA00022475"/>
    </source>
</evidence>
<dbReference type="Gene3D" id="3.30.1150.10">
    <property type="match status" value="1"/>
</dbReference>
<keyword evidence="5 10" id="KW-0997">Cell inner membrane</keyword>
<keyword evidence="7 10" id="KW-0653">Protein transport</keyword>
<dbReference type="SUPFAM" id="SSF74653">
    <property type="entry name" value="TolA/TonB C-terminal domain"/>
    <property type="match status" value="1"/>
</dbReference>
<dbReference type="RefSeq" id="WP_183999232.1">
    <property type="nucleotide sequence ID" value="NZ_JACIEH010000003.1"/>
</dbReference>
<evidence type="ECO:0000259" key="12">
    <source>
        <dbReference type="PROSITE" id="PS52015"/>
    </source>
</evidence>
<dbReference type="GO" id="GO:0031992">
    <property type="term" value="F:energy transducer activity"/>
    <property type="evidence" value="ECO:0007669"/>
    <property type="project" value="InterPro"/>
</dbReference>
<keyword evidence="14" id="KW-1185">Reference proteome</keyword>
<dbReference type="GO" id="GO:0015891">
    <property type="term" value="P:siderophore transport"/>
    <property type="evidence" value="ECO:0007669"/>
    <property type="project" value="InterPro"/>
</dbReference>
<evidence type="ECO:0000256" key="8">
    <source>
        <dbReference type="ARBA" id="ARBA00022989"/>
    </source>
</evidence>
<dbReference type="GO" id="GO:0005886">
    <property type="term" value="C:plasma membrane"/>
    <property type="evidence" value="ECO:0007669"/>
    <property type="project" value="UniProtKB-SubCell"/>
</dbReference>
<comment type="function">
    <text evidence="10">Interacts with outer membrane receptor proteins that carry out high-affinity binding and energy dependent uptake into the periplasmic space of specific substrates. It could act to transduce energy from the cytoplasmic membrane to specific energy-requiring processes in the outer membrane, resulting in the release into the periplasm of ligands bound by these outer membrane proteins.</text>
</comment>
<comment type="subcellular location">
    <subcellularLocation>
        <location evidence="1 10">Cell inner membrane</location>
        <topology evidence="1 10">Single-pass membrane protein</topology>
        <orientation evidence="1 10">Periplasmic side</orientation>
    </subcellularLocation>
</comment>
<evidence type="ECO:0000256" key="2">
    <source>
        <dbReference type="ARBA" id="ARBA00006555"/>
    </source>
</evidence>
<comment type="similarity">
    <text evidence="2 10">Belongs to the TonB family.</text>
</comment>
<keyword evidence="3 10" id="KW-0813">Transport</keyword>
<accession>A0A7W6NY09</accession>
<dbReference type="GO" id="GO:0055085">
    <property type="term" value="P:transmembrane transport"/>
    <property type="evidence" value="ECO:0007669"/>
    <property type="project" value="InterPro"/>
</dbReference>
<dbReference type="PROSITE" id="PS52015">
    <property type="entry name" value="TONB_CTD"/>
    <property type="match status" value="1"/>
</dbReference>
<evidence type="ECO:0000256" key="9">
    <source>
        <dbReference type="ARBA" id="ARBA00023136"/>
    </source>
</evidence>
<evidence type="ECO:0000256" key="3">
    <source>
        <dbReference type="ARBA" id="ARBA00022448"/>
    </source>
</evidence>
<gene>
    <name evidence="13" type="ORF">GGR46_003450</name>
</gene>
<dbReference type="InterPro" id="IPR037682">
    <property type="entry name" value="TonB_C"/>
</dbReference>
<name>A0A7W6NY09_9SPHN</name>
<comment type="caution">
    <text evidence="13">The sequence shown here is derived from an EMBL/GenBank/DDBJ whole genome shotgun (WGS) entry which is preliminary data.</text>
</comment>
<keyword evidence="8 10" id="KW-1133">Transmembrane helix</keyword>
<dbReference type="PANTHER" id="PTHR33446:SF2">
    <property type="entry name" value="PROTEIN TONB"/>
    <property type="match status" value="1"/>
</dbReference>
<dbReference type="PRINTS" id="PR01374">
    <property type="entry name" value="TONBPROTEIN"/>
</dbReference>
<evidence type="ECO:0000256" key="1">
    <source>
        <dbReference type="ARBA" id="ARBA00004383"/>
    </source>
</evidence>
<keyword evidence="4 10" id="KW-1003">Cell membrane</keyword>
<dbReference type="PANTHER" id="PTHR33446">
    <property type="entry name" value="PROTEIN TONB-RELATED"/>
    <property type="match status" value="1"/>
</dbReference>
<evidence type="ECO:0000256" key="6">
    <source>
        <dbReference type="ARBA" id="ARBA00022692"/>
    </source>
</evidence>
<evidence type="ECO:0000256" key="10">
    <source>
        <dbReference type="RuleBase" id="RU362123"/>
    </source>
</evidence>
<reference evidence="13 14" key="1">
    <citation type="submission" date="2020-08" db="EMBL/GenBank/DDBJ databases">
        <title>Genomic Encyclopedia of Type Strains, Phase IV (KMG-IV): sequencing the most valuable type-strain genomes for metagenomic binning, comparative biology and taxonomic classification.</title>
        <authorList>
            <person name="Goeker M."/>
        </authorList>
    </citation>
    <scope>NUCLEOTIDE SEQUENCE [LARGE SCALE GENOMIC DNA]</scope>
    <source>
        <strain evidence="13 14">DSM 101806</strain>
    </source>
</reference>
<protein>
    <recommendedName>
        <fullName evidence="10">Protein TonB</fullName>
    </recommendedName>
</protein>
<evidence type="ECO:0000313" key="14">
    <source>
        <dbReference type="Proteomes" id="UP000557392"/>
    </source>
</evidence>
<dbReference type="Proteomes" id="UP000557392">
    <property type="component" value="Unassembled WGS sequence"/>
</dbReference>
<feature type="domain" description="TonB C-terminal" evidence="12">
    <location>
        <begin position="131"/>
        <end position="223"/>
    </location>
</feature>
<proteinExistence type="inferred from homology"/>
<dbReference type="EMBL" id="JACIEH010000003">
    <property type="protein sequence ID" value="MBB4099878.1"/>
    <property type="molecule type" value="Genomic_DNA"/>
</dbReference>
<sequence length="223" mass="24616">MYAEHRYQPQQSRVASIGASLLISGAIITGMIYSAPNIARILINDPIETYNVRETVPPPPIEPPKLQPKVEAKTPTQPLPTVPDTIVKTDSRLTMETTKDIPPVQPEITKPVEPGPPVIVEPAKPLPPFVGARRDPRYAEAFQPNYPASELRAQRDGRVSVRVLVSADGRVKAVEQVSATSQAFFEATRQQALSKWRFKPATRGGVAEESWMTLSVTFQIKDQ</sequence>
<dbReference type="InterPro" id="IPR006260">
    <property type="entry name" value="TonB/TolA_C"/>
</dbReference>
<dbReference type="InterPro" id="IPR003538">
    <property type="entry name" value="TonB"/>
</dbReference>
<keyword evidence="6 10" id="KW-0812">Transmembrane</keyword>
<feature type="region of interest" description="Disordered" evidence="11">
    <location>
        <begin position="55"/>
        <end position="84"/>
    </location>
</feature>
<dbReference type="GO" id="GO:0015031">
    <property type="term" value="P:protein transport"/>
    <property type="evidence" value="ECO:0007669"/>
    <property type="project" value="UniProtKB-UniRule"/>
</dbReference>
<keyword evidence="9 10" id="KW-0472">Membrane</keyword>
<evidence type="ECO:0000256" key="7">
    <source>
        <dbReference type="ARBA" id="ARBA00022927"/>
    </source>
</evidence>